<evidence type="ECO:0000256" key="2">
    <source>
        <dbReference type="ARBA" id="ARBA00022729"/>
    </source>
</evidence>
<dbReference type="PANTHER" id="PTHR28023:SF1">
    <property type="entry name" value="UPF0357 PROTEIN YCL012C"/>
    <property type="match status" value="1"/>
</dbReference>
<dbReference type="Pfam" id="PF09435">
    <property type="entry name" value="DUF2015"/>
    <property type="match status" value="1"/>
</dbReference>
<keyword evidence="4" id="KW-1185">Reference proteome</keyword>
<protein>
    <submittedName>
        <fullName evidence="3">Uncharacterized protein</fullName>
    </submittedName>
</protein>
<sequence length="128" mass="14681">MLFYISLVAFLSLLVMLTYRYRAFITPHLPERVKSMFPKLSNYTPLSTFSDQVGHGMTSSDFDIEANIREGDSRMGLDEAGTQEVLEIMRRERVNFDQARLIRHNRILARNGIDPSGMPLDSKAITRL</sequence>
<gene>
    <name evidence="3" type="ORF">GALMADRAFT_257596</name>
</gene>
<organism evidence="3 4">
    <name type="scientific">Galerina marginata (strain CBS 339.88)</name>
    <dbReference type="NCBI Taxonomy" id="685588"/>
    <lineage>
        <taxon>Eukaryota</taxon>
        <taxon>Fungi</taxon>
        <taxon>Dikarya</taxon>
        <taxon>Basidiomycota</taxon>
        <taxon>Agaricomycotina</taxon>
        <taxon>Agaricomycetes</taxon>
        <taxon>Agaricomycetidae</taxon>
        <taxon>Agaricales</taxon>
        <taxon>Agaricineae</taxon>
        <taxon>Strophariaceae</taxon>
        <taxon>Galerina</taxon>
    </lineage>
</organism>
<dbReference type="HOGENOM" id="CLU_128832_2_0_1"/>
<dbReference type="OrthoDB" id="447314at2759"/>
<keyword evidence="2" id="KW-0732">Signal</keyword>
<name>A0A067SJZ6_GALM3</name>
<evidence type="ECO:0000313" key="4">
    <source>
        <dbReference type="Proteomes" id="UP000027222"/>
    </source>
</evidence>
<dbReference type="PANTHER" id="PTHR28023">
    <property type="entry name" value="UPF0357 PROTEIN YCL012C"/>
    <property type="match status" value="1"/>
</dbReference>
<reference evidence="4" key="1">
    <citation type="journal article" date="2014" name="Proc. Natl. Acad. Sci. U.S.A.">
        <title>Extensive sampling of basidiomycete genomes demonstrates inadequacy of the white-rot/brown-rot paradigm for wood decay fungi.</title>
        <authorList>
            <person name="Riley R."/>
            <person name="Salamov A.A."/>
            <person name="Brown D.W."/>
            <person name="Nagy L.G."/>
            <person name="Floudas D."/>
            <person name="Held B.W."/>
            <person name="Levasseur A."/>
            <person name="Lombard V."/>
            <person name="Morin E."/>
            <person name="Otillar R."/>
            <person name="Lindquist E.A."/>
            <person name="Sun H."/>
            <person name="LaButti K.M."/>
            <person name="Schmutz J."/>
            <person name="Jabbour D."/>
            <person name="Luo H."/>
            <person name="Baker S.E."/>
            <person name="Pisabarro A.G."/>
            <person name="Walton J.D."/>
            <person name="Blanchette R.A."/>
            <person name="Henrissat B."/>
            <person name="Martin F."/>
            <person name="Cullen D."/>
            <person name="Hibbett D.S."/>
            <person name="Grigoriev I.V."/>
        </authorList>
    </citation>
    <scope>NUCLEOTIDE SEQUENCE [LARGE SCALE GENOMIC DNA]</scope>
    <source>
        <strain evidence="4">CBS 339.88</strain>
    </source>
</reference>
<dbReference type="Proteomes" id="UP000027222">
    <property type="component" value="Unassembled WGS sequence"/>
</dbReference>
<accession>A0A067SJZ6</accession>
<comment type="similarity">
    <text evidence="1">Belongs to the UPF0357 family.</text>
</comment>
<evidence type="ECO:0000256" key="1">
    <source>
        <dbReference type="ARBA" id="ARBA00008325"/>
    </source>
</evidence>
<proteinExistence type="inferred from homology"/>
<dbReference type="AlphaFoldDB" id="A0A067SJZ6"/>
<dbReference type="InterPro" id="IPR018559">
    <property type="entry name" value="DUF2015"/>
</dbReference>
<dbReference type="EMBL" id="KL142411">
    <property type="protein sequence ID" value="KDR68024.1"/>
    <property type="molecule type" value="Genomic_DNA"/>
</dbReference>
<evidence type="ECO:0000313" key="3">
    <source>
        <dbReference type="EMBL" id="KDR68024.1"/>
    </source>
</evidence>